<dbReference type="EMBL" id="VSRR010002535">
    <property type="protein sequence ID" value="MPC31957.1"/>
    <property type="molecule type" value="Genomic_DNA"/>
</dbReference>
<proteinExistence type="predicted"/>
<reference evidence="2 3" key="1">
    <citation type="submission" date="2019-05" db="EMBL/GenBank/DDBJ databases">
        <title>Another draft genome of Portunus trituberculatus and its Hox gene families provides insights of decapod evolution.</title>
        <authorList>
            <person name="Jeong J.-H."/>
            <person name="Song I."/>
            <person name="Kim S."/>
            <person name="Choi T."/>
            <person name="Kim D."/>
            <person name="Ryu S."/>
            <person name="Kim W."/>
        </authorList>
    </citation>
    <scope>NUCLEOTIDE SEQUENCE [LARGE SCALE GENOMIC DNA]</scope>
    <source>
        <tissue evidence="2">Muscle</tissue>
    </source>
</reference>
<accession>A0A5B7EF41</accession>
<gene>
    <name evidence="2" type="ORF">E2C01_025258</name>
</gene>
<comment type="caution">
    <text evidence="2">The sequence shown here is derived from an EMBL/GenBank/DDBJ whole genome shotgun (WGS) entry which is preliminary data.</text>
</comment>
<evidence type="ECO:0000313" key="3">
    <source>
        <dbReference type="Proteomes" id="UP000324222"/>
    </source>
</evidence>
<sequence>MEEEVPGELGGCLGSSMVTTQPTSSTESDVTLVPLPGIDGQVAGQSQRSATHAIFLIGGHTASGRGIFKILW</sequence>
<keyword evidence="3" id="KW-1185">Reference proteome</keyword>
<dbReference type="Proteomes" id="UP000324222">
    <property type="component" value="Unassembled WGS sequence"/>
</dbReference>
<evidence type="ECO:0000256" key="1">
    <source>
        <dbReference type="SAM" id="MobiDB-lite"/>
    </source>
</evidence>
<feature type="compositionally biased region" description="Polar residues" evidence="1">
    <location>
        <begin position="16"/>
        <end position="29"/>
    </location>
</feature>
<organism evidence="2 3">
    <name type="scientific">Portunus trituberculatus</name>
    <name type="common">Swimming crab</name>
    <name type="synonym">Neptunus trituberculatus</name>
    <dbReference type="NCBI Taxonomy" id="210409"/>
    <lineage>
        <taxon>Eukaryota</taxon>
        <taxon>Metazoa</taxon>
        <taxon>Ecdysozoa</taxon>
        <taxon>Arthropoda</taxon>
        <taxon>Crustacea</taxon>
        <taxon>Multicrustacea</taxon>
        <taxon>Malacostraca</taxon>
        <taxon>Eumalacostraca</taxon>
        <taxon>Eucarida</taxon>
        <taxon>Decapoda</taxon>
        <taxon>Pleocyemata</taxon>
        <taxon>Brachyura</taxon>
        <taxon>Eubrachyura</taxon>
        <taxon>Portunoidea</taxon>
        <taxon>Portunidae</taxon>
        <taxon>Portuninae</taxon>
        <taxon>Portunus</taxon>
    </lineage>
</organism>
<evidence type="ECO:0000313" key="2">
    <source>
        <dbReference type="EMBL" id="MPC31957.1"/>
    </source>
</evidence>
<protein>
    <submittedName>
        <fullName evidence="2">Uncharacterized protein</fullName>
    </submittedName>
</protein>
<feature type="region of interest" description="Disordered" evidence="1">
    <location>
        <begin position="1"/>
        <end position="29"/>
    </location>
</feature>
<name>A0A5B7EF41_PORTR</name>
<dbReference type="AlphaFoldDB" id="A0A5B7EF41"/>